<evidence type="ECO:0000256" key="4">
    <source>
        <dbReference type="ARBA" id="ARBA00022692"/>
    </source>
</evidence>
<name>A0ABV9D7Q3_9MICO</name>
<keyword evidence="8" id="KW-0770">Synapse</keyword>
<gene>
    <name evidence="13" type="ORF">ACFO3F_05465</name>
</gene>
<dbReference type="InterPro" id="IPR027469">
    <property type="entry name" value="Cation_efflux_TMD_sf"/>
</dbReference>
<keyword evidence="14" id="KW-1185">Reference proteome</keyword>
<dbReference type="Proteomes" id="UP001595955">
    <property type="component" value="Unassembled WGS sequence"/>
</dbReference>
<evidence type="ECO:0000313" key="13">
    <source>
        <dbReference type="EMBL" id="MFC4554690.1"/>
    </source>
</evidence>
<feature type="transmembrane region" description="Helical" evidence="11">
    <location>
        <begin position="119"/>
        <end position="137"/>
    </location>
</feature>
<accession>A0ABV9D7Q3</accession>
<reference evidence="14" key="1">
    <citation type="journal article" date="2019" name="Int. J. Syst. Evol. Microbiol.">
        <title>The Global Catalogue of Microorganisms (GCM) 10K type strain sequencing project: providing services to taxonomists for standard genome sequencing and annotation.</title>
        <authorList>
            <consortium name="The Broad Institute Genomics Platform"/>
            <consortium name="The Broad Institute Genome Sequencing Center for Infectious Disease"/>
            <person name="Wu L."/>
            <person name="Ma J."/>
        </authorList>
    </citation>
    <scope>NUCLEOTIDE SEQUENCE [LARGE SCALE GENOMIC DNA]</scope>
    <source>
        <strain evidence="14">JCM 3369</strain>
    </source>
</reference>
<evidence type="ECO:0000313" key="14">
    <source>
        <dbReference type="Proteomes" id="UP001595955"/>
    </source>
</evidence>
<dbReference type="RefSeq" id="WP_122825255.1">
    <property type="nucleotide sequence ID" value="NZ_CP033325.1"/>
</dbReference>
<keyword evidence="4 11" id="KW-0812">Transmembrane</keyword>
<keyword evidence="10" id="KW-0968">Cytoplasmic vesicle</keyword>
<feature type="transmembrane region" description="Helical" evidence="11">
    <location>
        <begin position="56"/>
        <end position="74"/>
    </location>
</feature>
<evidence type="ECO:0000256" key="10">
    <source>
        <dbReference type="ARBA" id="ARBA00023329"/>
    </source>
</evidence>
<evidence type="ECO:0000256" key="7">
    <source>
        <dbReference type="ARBA" id="ARBA00022989"/>
    </source>
</evidence>
<feature type="domain" description="Cation efflux protein transmembrane" evidence="12">
    <location>
        <begin position="27"/>
        <end position="200"/>
    </location>
</feature>
<dbReference type="PANTHER" id="PTHR31937">
    <property type="entry name" value="TRANSMEMBRANE PROTEIN 163"/>
    <property type="match status" value="1"/>
</dbReference>
<evidence type="ECO:0000256" key="11">
    <source>
        <dbReference type="SAM" id="Phobius"/>
    </source>
</evidence>
<evidence type="ECO:0000256" key="2">
    <source>
        <dbReference type="ARBA" id="ARBA00004644"/>
    </source>
</evidence>
<comment type="similarity">
    <text evidence="3">Belongs to the TMEM163 family.</text>
</comment>
<keyword evidence="7 11" id="KW-1133">Transmembrane helix</keyword>
<protein>
    <submittedName>
        <fullName evidence="13">Cation diffusion facilitator family transporter</fullName>
    </submittedName>
</protein>
<keyword evidence="9 11" id="KW-0472">Membrane</keyword>
<feature type="transmembrane region" description="Helical" evidence="11">
    <location>
        <begin position="27"/>
        <end position="50"/>
    </location>
</feature>
<evidence type="ECO:0000256" key="6">
    <source>
        <dbReference type="ARBA" id="ARBA00022833"/>
    </source>
</evidence>
<dbReference type="Pfam" id="PF01545">
    <property type="entry name" value="Cation_efflux"/>
    <property type="match status" value="1"/>
</dbReference>
<organism evidence="13 14">
    <name type="scientific">Georgenia faecalis</name>
    <dbReference type="NCBI Taxonomy" id="2483799"/>
    <lineage>
        <taxon>Bacteria</taxon>
        <taxon>Bacillati</taxon>
        <taxon>Actinomycetota</taxon>
        <taxon>Actinomycetes</taxon>
        <taxon>Micrococcales</taxon>
        <taxon>Bogoriellaceae</taxon>
        <taxon>Georgenia</taxon>
    </lineage>
</organism>
<comment type="subcellular location">
    <subcellularLocation>
        <location evidence="2">Cytoplasmic vesicle</location>
        <location evidence="2">Secretory vesicle</location>
        <location evidence="2">Synaptic vesicle membrane</location>
        <topology evidence="2">Multi-pass membrane protein</topology>
    </subcellularLocation>
    <subcellularLocation>
        <location evidence="1">Early endosome membrane</location>
    </subcellularLocation>
</comment>
<comment type="caution">
    <text evidence="13">The sequence shown here is derived from an EMBL/GenBank/DDBJ whole genome shotgun (WGS) entry which is preliminary data.</text>
</comment>
<keyword evidence="5" id="KW-0967">Endosome</keyword>
<feature type="transmembrane region" description="Helical" evidence="11">
    <location>
        <begin position="86"/>
        <end position="104"/>
    </location>
</feature>
<dbReference type="InterPro" id="IPR026765">
    <property type="entry name" value="Tmem163"/>
</dbReference>
<evidence type="ECO:0000256" key="9">
    <source>
        <dbReference type="ARBA" id="ARBA00023136"/>
    </source>
</evidence>
<dbReference type="InterPro" id="IPR058533">
    <property type="entry name" value="Cation_efflux_TM"/>
</dbReference>
<dbReference type="EMBL" id="JBHSGF010000003">
    <property type="protein sequence ID" value="MFC4554690.1"/>
    <property type="molecule type" value="Genomic_DNA"/>
</dbReference>
<dbReference type="Gene3D" id="1.20.1510.10">
    <property type="entry name" value="Cation efflux protein transmembrane domain"/>
    <property type="match status" value="1"/>
</dbReference>
<keyword evidence="6" id="KW-0862">Zinc</keyword>
<evidence type="ECO:0000256" key="3">
    <source>
        <dbReference type="ARBA" id="ARBA00008731"/>
    </source>
</evidence>
<evidence type="ECO:0000256" key="1">
    <source>
        <dbReference type="ARBA" id="ARBA00004146"/>
    </source>
</evidence>
<sequence length="215" mass="22545">MSGTRELGAMEVERLTRRGLRLAQFTVAYNVVEGAVAITAGLLAGLVSVVGFGVDSGIESIAAVLVGLRLAARLRHGDTDERKERLTLKAVAVTFFLLAAYVTVEGVRSLLDGEAPESSPLAIGLLVASIVVMPVLASMKRAVGRQLGDNLILADAAETRICVLLSVSTLAGVGLYALTGATWLDPVAAFVIAAFAVHEGREAWEGELVEDDDDD</sequence>
<proteinExistence type="inferred from homology"/>
<evidence type="ECO:0000256" key="5">
    <source>
        <dbReference type="ARBA" id="ARBA00022753"/>
    </source>
</evidence>
<evidence type="ECO:0000256" key="8">
    <source>
        <dbReference type="ARBA" id="ARBA00023018"/>
    </source>
</evidence>
<evidence type="ECO:0000259" key="12">
    <source>
        <dbReference type="Pfam" id="PF01545"/>
    </source>
</evidence>
<dbReference type="SUPFAM" id="SSF161111">
    <property type="entry name" value="Cation efflux protein transmembrane domain-like"/>
    <property type="match status" value="1"/>
</dbReference>
<dbReference type="PANTHER" id="PTHR31937:SF2">
    <property type="entry name" value="TRANSMEMBRANE PROTEIN 163"/>
    <property type="match status" value="1"/>
</dbReference>